<dbReference type="PANTHER" id="PTHR42110">
    <property type="entry name" value="L-ASPARAGINASE, PUTATIVE (AFU_ORTHOLOGUE AFUA_3G11890)-RELATED"/>
    <property type="match status" value="1"/>
</dbReference>
<sequence>MPVDTVAGVTSPAQPAVPLDAAPVVAHLTRSGFVESVHHGSVIALDVAGSAVVDLGPTDAPCFPRSSNKPVQGLAMLRAGLDLDGELLALACASHSGEAFHLEGARRILAGAGLTEADLQNTPDLPYDEVERKAWVAAGREATPLAQNCSGKHAAMLATCVLNGWDTATYRDPAHPLQQLMAQTLEDLTGEKVAATGIDGCGAPVMAVSLRGLARAFGTLASAPEGTLEAKVSRAIQAHPEWLGGTRRDVTALIRGVPGLIAKDGAESVYAVGLADGSAVALKIADGAQRARPVVMAAALRRLGVEAEVLATLDHAPVLGHGQPVGELAAVGI</sequence>
<evidence type="ECO:0000313" key="2">
    <source>
        <dbReference type="Proteomes" id="UP000319514"/>
    </source>
</evidence>
<keyword evidence="2" id="KW-1185">Reference proteome</keyword>
<name>A0A542ZNQ1_9MICO</name>
<dbReference type="InterPro" id="IPR010349">
    <property type="entry name" value="Asparaginase_II"/>
</dbReference>
<organism evidence="1 2">
    <name type="scientific">Oryzihumus leptocrescens</name>
    <dbReference type="NCBI Taxonomy" id="297536"/>
    <lineage>
        <taxon>Bacteria</taxon>
        <taxon>Bacillati</taxon>
        <taxon>Actinomycetota</taxon>
        <taxon>Actinomycetes</taxon>
        <taxon>Micrococcales</taxon>
        <taxon>Intrasporangiaceae</taxon>
        <taxon>Oryzihumus</taxon>
    </lineage>
</organism>
<dbReference type="EMBL" id="VFOQ01000001">
    <property type="protein sequence ID" value="TQL61820.1"/>
    <property type="molecule type" value="Genomic_DNA"/>
</dbReference>
<dbReference type="Proteomes" id="UP000319514">
    <property type="component" value="Unassembled WGS sequence"/>
</dbReference>
<accession>A0A542ZNQ1</accession>
<dbReference type="PANTHER" id="PTHR42110:SF1">
    <property type="entry name" value="L-ASPARAGINASE, PUTATIVE (AFU_ORTHOLOGUE AFUA_3G11890)-RELATED"/>
    <property type="match status" value="1"/>
</dbReference>
<gene>
    <name evidence="1" type="ORF">FB474_3240</name>
</gene>
<evidence type="ECO:0000313" key="1">
    <source>
        <dbReference type="EMBL" id="TQL61820.1"/>
    </source>
</evidence>
<reference evidence="1 2" key="1">
    <citation type="submission" date="2019-06" db="EMBL/GenBank/DDBJ databases">
        <title>Sequencing the genomes of 1000 actinobacteria strains.</title>
        <authorList>
            <person name="Klenk H.-P."/>
        </authorList>
    </citation>
    <scope>NUCLEOTIDE SEQUENCE [LARGE SCALE GENOMIC DNA]</scope>
    <source>
        <strain evidence="1 2">DSM 18082</strain>
    </source>
</reference>
<dbReference type="AlphaFoldDB" id="A0A542ZNQ1"/>
<comment type="caution">
    <text evidence="1">The sequence shown here is derived from an EMBL/GenBank/DDBJ whole genome shotgun (WGS) entry which is preliminary data.</text>
</comment>
<dbReference type="OrthoDB" id="9780674at2"/>
<protein>
    <submittedName>
        <fullName evidence="1">Asparaginase</fullName>
    </submittedName>
</protein>
<proteinExistence type="predicted"/>
<dbReference type="Pfam" id="PF06089">
    <property type="entry name" value="Asparaginase_II"/>
    <property type="match status" value="1"/>
</dbReference>